<protein>
    <submittedName>
        <fullName evidence="2">Uncharacterized protein</fullName>
    </submittedName>
</protein>
<evidence type="ECO:0000313" key="2">
    <source>
        <dbReference type="EMBL" id="GAA4616130.1"/>
    </source>
</evidence>
<sequence>MSGERARRRVPAILVSLLLLLGVGGGLGAAASSQGADRLTAAVAATAPSAGAAPAAEHGRHLPRLDEHRQVGKTPLRAVGPEGISASAGLPVWWRGPHRTSSRTPAGDRSTRRGRAPPVLLPYASA</sequence>
<organism evidence="2 3">
    <name type="scientific">Actinoallomurus liliacearum</name>
    <dbReference type="NCBI Taxonomy" id="1080073"/>
    <lineage>
        <taxon>Bacteria</taxon>
        <taxon>Bacillati</taxon>
        <taxon>Actinomycetota</taxon>
        <taxon>Actinomycetes</taxon>
        <taxon>Streptosporangiales</taxon>
        <taxon>Thermomonosporaceae</taxon>
        <taxon>Actinoallomurus</taxon>
    </lineage>
</organism>
<dbReference type="EMBL" id="BAABHJ010000032">
    <property type="protein sequence ID" value="GAA4616130.1"/>
    <property type="molecule type" value="Genomic_DNA"/>
</dbReference>
<comment type="caution">
    <text evidence="2">The sequence shown here is derived from an EMBL/GenBank/DDBJ whole genome shotgun (WGS) entry which is preliminary data.</text>
</comment>
<accession>A0ABP8TTY4</accession>
<gene>
    <name evidence="2" type="ORF">GCM10023195_71540</name>
</gene>
<dbReference type="Proteomes" id="UP001500212">
    <property type="component" value="Unassembled WGS sequence"/>
</dbReference>
<proteinExistence type="predicted"/>
<feature type="region of interest" description="Disordered" evidence="1">
    <location>
        <begin position="47"/>
        <end position="126"/>
    </location>
</feature>
<name>A0ABP8TTY4_9ACTN</name>
<feature type="compositionally biased region" description="Basic and acidic residues" evidence="1">
    <location>
        <begin position="57"/>
        <end position="70"/>
    </location>
</feature>
<reference evidence="3" key="1">
    <citation type="journal article" date="2019" name="Int. J. Syst. Evol. Microbiol.">
        <title>The Global Catalogue of Microorganisms (GCM) 10K type strain sequencing project: providing services to taxonomists for standard genome sequencing and annotation.</title>
        <authorList>
            <consortium name="The Broad Institute Genomics Platform"/>
            <consortium name="The Broad Institute Genome Sequencing Center for Infectious Disease"/>
            <person name="Wu L."/>
            <person name="Ma J."/>
        </authorList>
    </citation>
    <scope>NUCLEOTIDE SEQUENCE [LARGE SCALE GENOMIC DNA]</scope>
    <source>
        <strain evidence="3">JCM 17938</strain>
    </source>
</reference>
<feature type="compositionally biased region" description="Low complexity" evidence="1">
    <location>
        <begin position="47"/>
        <end position="56"/>
    </location>
</feature>
<keyword evidence="3" id="KW-1185">Reference proteome</keyword>
<evidence type="ECO:0000313" key="3">
    <source>
        <dbReference type="Proteomes" id="UP001500212"/>
    </source>
</evidence>
<evidence type="ECO:0000256" key="1">
    <source>
        <dbReference type="SAM" id="MobiDB-lite"/>
    </source>
</evidence>